<keyword evidence="4" id="KW-0012">Acyltransferase</keyword>
<organism evidence="6">
    <name type="scientific">freshwater metagenome</name>
    <dbReference type="NCBI Taxonomy" id="449393"/>
    <lineage>
        <taxon>unclassified sequences</taxon>
        <taxon>metagenomes</taxon>
        <taxon>ecological metagenomes</taxon>
    </lineage>
</organism>
<evidence type="ECO:0000259" key="5">
    <source>
        <dbReference type="PROSITE" id="PS51733"/>
    </source>
</evidence>
<dbReference type="AlphaFoldDB" id="A0A6J6NBN6"/>
<feature type="domain" description="BPL/LPL catalytic" evidence="5">
    <location>
        <begin position="32"/>
        <end position="213"/>
    </location>
</feature>
<dbReference type="InterPro" id="IPR045864">
    <property type="entry name" value="aa-tRNA-synth_II/BPL/LPL"/>
</dbReference>
<dbReference type="GO" id="GO:0009249">
    <property type="term" value="P:protein lipoylation"/>
    <property type="evidence" value="ECO:0007669"/>
    <property type="project" value="InterPro"/>
</dbReference>
<dbReference type="InterPro" id="IPR000544">
    <property type="entry name" value="Octanoyltransferase"/>
</dbReference>
<accession>A0A6J6NBN6</accession>
<dbReference type="InterPro" id="IPR004143">
    <property type="entry name" value="BPL_LPL_catalytic"/>
</dbReference>
<dbReference type="Pfam" id="PF21948">
    <property type="entry name" value="LplA-B_cat"/>
    <property type="match status" value="1"/>
</dbReference>
<dbReference type="Gene3D" id="3.30.930.10">
    <property type="entry name" value="Bira Bifunctional Protein, Domain 2"/>
    <property type="match status" value="1"/>
</dbReference>
<dbReference type="GO" id="GO:0033819">
    <property type="term" value="F:lipoyl(octanoyl) transferase activity"/>
    <property type="evidence" value="ECO:0007669"/>
    <property type="project" value="UniProtKB-EC"/>
</dbReference>
<dbReference type="PANTHER" id="PTHR10993">
    <property type="entry name" value="OCTANOYLTRANSFERASE"/>
    <property type="match status" value="1"/>
</dbReference>
<dbReference type="EMBL" id="CAEZXP010000001">
    <property type="protein sequence ID" value="CAB4682225.1"/>
    <property type="molecule type" value="Genomic_DNA"/>
</dbReference>
<dbReference type="NCBIfam" id="NF010925">
    <property type="entry name" value="PRK14345.1"/>
    <property type="match status" value="1"/>
</dbReference>
<dbReference type="HAMAP" id="MF_00013">
    <property type="entry name" value="LipB"/>
    <property type="match status" value="1"/>
</dbReference>
<dbReference type="EC" id="2.3.1.181" evidence="2"/>
<dbReference type="CDD" id="cd16444">
    <property type="entry name" value="LipB"/>
    <property type="match status" value="1"/>
</dbReference>
<gene>
    <name evidence="6" type="ORF">UFOPK2399_00020</name>
</gene>
<evidence type="ECO:0000256" key="4">
    <source>
        <dbReference type="ARBA" id="ARBA00023315"/>
    </source>
</evidence>
<evidence type="ECO:0000256" key="3">
    <source>
        <dbReference type="ARBA" id="ARBA00022679"/>
    </source>
</evidence>
<dbReference type="UniPathway" id="UPA00538">
    <property type="reaction ID" value="UER00592"/>
</dbReference>
<name>A0A6J6NBN6_9ZZZZ</name>
<dbReference type="PROSITE" id="PS51733">
    <property type="entry name" value="BPL_LPL_CATALYTIC"/>
    <property type="match status" value="1"/>
</dbReference>
<protein>
    <recommendedName>
        <fullName evidence="2">lipoyl(octanoyl) transferase</fullName>
        <ecNumber evidence="2">2.3.1.181</ecNumber>
    </recommendedName>
</protein>
<evidence type="ECO:0000313" key="6">
    <source>
        <dbReference type="EMBL" id="CAB4682225.1"/>
    </source>
</evidence>
<proteinExistence type="inferred from homology"/>
<keyword evidence="3" id="KW-0808">Transferase</keyword>
<reference evidence="6" key="1">
    <citation type="submission" date="2020-05" db="EMBL/GenBank/DDBJ databases">
        <authorList>
            <person name="Chiriac C."/>
            <person name="Salcher M."/>
            <person name="Ghai R."/>
            <person name="Kavagutti S V."/>
        </authorList>
    </citation>
    <scope>NUCLEOTIDE SEQUENCE</scope>
</reference>
<evidence type="ECO:0000256" key="1">
    <source>
        <dbReference type="ARBA" id="ARBA00004821"/>
    </source>
</evidence>
<dbReference type="InterPro" id="IPR020605">
    <property type="entry name" value="Octanoyltransferase_CS"/>
</dbReference>
<comment type="pathway">
    <text evidence="1">Protein modification; protein lipoylation via endogenous pathway; protein N(6)-(lipoyl)lysine from octanoyl-[acyl-carrier-protein]: step 1/2.</text>
</comment>
<dbReference type="SUPFAM" id="SSF55681">
    <property type="entry name" value="Class II aaRS and biotin synthetases"/>
    <property type="match status" value="1"/>
</dbReference>
<dbReference type="PROSITE" id="PS01313">
    <property type="entry name" value="LIPB"/>
    <property type="match status" value="1"/>
</dbReference>
<evidence type="ECO:0000256" key="2">
    <source>
        <dbReference type="ARBA" id="ARBA00012334"/>
    </source>
</evidence>
<sequence>MATGAYLLNLGVVDYHEAWALQRSLAAAVTQRAIPDTILLLEHPPTVTLGRRTDDGELHVPADVAVDVVETDRGGKSTFHGPGQLVCYPILDLHRYGKDVKKYCRDLEEAVIRTTAAFEVETTRIEGLTGVWLERPPRKIASIGVHIRRWVTTHGYALNVDLDPAPFTEWITACGLEDAQFTSLAREAGRAITVDEVRGAAAAALADVFDIELDELPADSFVGTGLWAQPRHESLSAR</sequence>
<dbReference type="NCBIfam" id="TIGR00214">
    <property type="entry name" value="lipB"/>
    <property type="match status" value="1"/>
</dbReference>
<dbReference type="PANTHER" id="PTHR10993:SF7">
    <property type="entry name" value="LIPOYLTRANSFERASE 2, MITOCHONDRIAL-RELATED"/>
    <property type="match status" value="1"/>
</dbReference>
<dbReference type="PIRSF" id="PIRSF016262">
    <property type="entry name" value="LPLase"/>
    <property type="match status" value="1"/>
</dbReference>